<evidence type="ECO:0000313" key="2">
    <source>
        <dbReference type="Proteomes" id="UP001430701"/>
    </source>
</evidence>
<organism evidence="1 2">
    <name type="scientific">Xylella taiwanensis</name>
    <dbReference type="NCBI Taxonomy" id="1444770"/>
    <lineage>
        <taxon>Bacteria</taxon>
        <taxon>Pseudomonadati</taxon>
        <taxon>Pseudomonadota</taxon>
        <taxon>Gammaproteobacteria</taxon>
        <taxon>Lysobacterales</taxon>
        <taxon>Lysobacteraceae</taxon>
        <taxon>Xylella</taxon>
    </lineage>
</organism>
<dbReference type="RefSeq" id="WP_038271183.1">
    <property type="nucleotide sequence ID" value="NZ_CP053627.1"/>
</dbReference>
<sequence length="80" mass="8748">MSALWEWRSMCQTRRGHVWGAVFRGERLRRSHLHATAPAVAAVVGDPPPFLIDVSDGVARRAWIGRLSISTGRLGCPGSP</sequence>
<comment type="caution">
    <text evidence="1">The sequence shown here is derived from an EMBL/GenBank/DDBJ whole genome shotgun (WGS) entry which is preliminary data.</text>
</comment>
<dbReference type="Proteomes" id="UP001430701">
    <property type="component" value="Unassembled WGS sequence"/>
</dbReference>
<reference evidence="1" key="1">
    <citation type="submission" date="2021-11" db="EMBL/GenBank/DDBJ databases">
        <title>Genome sequence of Xylella taiwanensis PLS432.</title>
        <authorList>
            <person name="Weng L.-W."/>
            <person name="Su C.-C."/>
            <person name="Tsai C.-W."/>
            <person name="Kuo C.-H."/>
        </authorList>
    </citation>
    <scope>NUCLEOTIDE SEQUENCE</scope>
    <source>
        <strain evidence="1">PLS432</strain>
    </source>
</reference>
<protein>
    <submittedName>
        <fullName evidence="1">Uncharacterized protein</fullName>
    </submittedName>
</protein>
<gene>
    <name evidence="1" type="ORF">LPH55_01005</name>
</gene>
<name>A0ABS8TU00_9GAMM</name>
<keyword evidence="2" id="KW-1185">Reference proteome</keyword>
<proteinExistence type="predicted"/>
<evidence type="ECO:0000313" key="1">
    <source>
        <dbReference type="EMBL" id="MCD8472082.1"/>
    </source>
</evidence>
<dbReference type="GeneID" id="68901093"/>
<dbReference type="EMBL" id="JAJPPU010000001">
    <property type="protein sequence ID" value="MCD8472082.1"/>
    <property type="molecule type" value="Genomic_DNA"/>
</dbReference>
<accession>A0ABS8TU00</accession>